<dbReference type="PANTHER" id="PTHR23092">
    <property type="entry name" value="POLY(A) RNA POLYMERASE"/>
    <property type="match status" value="1"/>
</dbReference>
<evidence type="ECO:0000259" key="7">
    <source>
        <dbReference type="Pfam" id="PF22600"/>
    </source>
</evidence>
<feature type="compositionally biased region" description="Low complexity" evidence="5">
    <location>
        <begin position="118"/>
        <end position="128"/>
    </location>
</feature>
<evidence type="ECO:0000313" key="8">
    <source>
        <dbReference type="EMBL" id="EMF11304.1"/>
    </source>
</evidence>
<sequence>MDSSDDDSVDEDDEEDDEQPRKRVKAEKEVEEQAARPQWSNPDPYSVLPPTDVVTTAKKDIVQTIRKRKAEAAATAATVNSIAKNDDYISFNFDDDSSKEASEEGEIDSSEGDDDDFIGAPPTLSAAELPPPPPPPPPPPQPEDDAYIPPPPPDDPTPPSPRDFVMPNDDELMETYAGGAGGKRKRGLEQTVSSLAGRIVDEWISDGSNMTPWVPRDVDYSSSVGLRLHKEIIDFFHYVAPRQYERNCRLALIDRIERVVRASHGGGEVNVRSFGSFASDLYLPTADMDLVAVSRTYMGGGQAVFCRTNTKMHKLAQMIKTWGIVDQDSKVVVITKARVPILKFVDATTGIKVDVSFENDSGLRAIPTFQEWKQRYPQMPVLVVIIKQFLTMRGLNEVFLGGIGGFTIICLVTSMLQHMPETQLSGDDFSYGELLQNFFDLYGNRFNVRDTGIMMKPAKLFRKGVDHVQCKINPATLTIVDPNRPENDISGGSREIKKVFKCFSGAHAAIQKRLNDIRTGKNKSESILGCILGGCYTSFEAQRALLHDLDRRMHPQSTASQNHDQLPLPPQCPVPPQYQSGYYNYPQYPELPQVPAPQGLPSKPEPPRTALPSSLPSRPSPGLRLGDRPRSPPQAGYAFPQYGPTAAGDRSAHLPYYESAFPPVVDRSYYRR</sequence>
<proteinExistence type="inferred from homology"/>
<dbReference type="CDD" id="cd05402">
    <property type="entry name" value="NT_PAP_TUTase"/>
    <property type="match status" value="1"/>
</dbReference>
<feature type="compositionally biased region" description="Low complexity" evidence="5">
    <location>
        <begin position="611"/>
        <end position="624"/>
    </location>
</feature>
<dbReference type="GO" id="GO:0005730">
    <property type="term" value="C:nucleolus"/>
    <property type="evidence" value="ECO:0007669"/>
    <property type="project" value="TreeGrafter"/>
</dbReference>
<dbReference type="EMBL" id="KB456266">
    <property type="protein sequence ID" value="EMF11304.1"/>
    <property type="molecule type" value="Genomic_DNA"/>
</dbReference>
<dbReference type="eggNOG" id="KOG1906">
    <property type="taxonomic scope" value="Eukaryota"/>
</dbReference>
<gene>
    <name evidence="8" type="ORF">SEPMUDRAFT_47828</name>
</gene>
<dbReference type="InterPro" id="IPR043519">
    <property type="entry name" value="NT_sf"/>
</dbReference>
<evidence type="ECO:0000256" key="1">
    <source>
        <dbReference type="ARBA" id="ARBA00008593"/>
    </source>
</evidence>
<dbReference type="OMA" id="IPEHHLG"/>
<dbReference type="STRING" id="692275.M3BVF6"/>
<feature type="domain" description="Poly(A) RNA polymerase mitochondrial-like central palm" evidence="7">
    <location>
        <begin position="228"/>
        <end position="365"/>
    </location>
</feature>
<feature type="domain" description="PAP-associated" evidence="6">
    <location>
        <begin position="430"/>
        <end position="487"/>
    </location>
</feature>
<dbReference type="InterPro" id="IPR045862">
    <property type="entry name" value="Trf4-like"/>
</dbReference>
<feature type="compositionally biased region" description="Pro residues" evidence="5">
    <location>
        <begin position="129"/>
        <end position="141"/>
    </location>
</feature>
<dbReference type="InterPro" id="IPR054708">
    <property type="entry name" value="MTPAP-like_central"/>
</dbReference>
<dbReference type="GO" id="GO:0031123">
    <property type="term" value="P:RNA 3'-end processing"/>
    <property type="evidence" value="ECO:0007669"/>
    <property type="project" value="TreeGrafter"/>
</dbReference>
<evidence type="ECO:0000256" key="5">
    <source>
        <dbReference type="SAM" id="MobiDB-lite"/>
    </source>
</evidence>
<keyword evidence="3" id="KW-0479">Metal-binding</keyword>
<dbReference type="SUPFAM" id="SSF81301">
    <property type="entry name" value="Nucleotidyltransferase"/>
    <property type="match status" value="1"/>
</dbReference>
<dbReference type="Pfam" id="PF03828">
    <property type="entry name" value="PAP_assoc"/>
    <property type="match status" value="1"/>
</dbReference>
<evidence type="ECO:0000256" key="3">
    <source>
        <dbReference type="ARBA" id="ARBA00022723"/>
    </source>
</evidence>
<dbReference type="SUPFAM" id="SSF81631">
    <property type="entry name" value="PAP/OAS1 substrate-binding domain"/>
    <property type="match status" value="1"/>
</dbReference>
<feature type="compositionally biased region" description="Acidic residues" evidence="5">
    <location>
        <begin position="103"/>
        <end position="117"/>
    </location>
</feature>
<dbReference type="EC" id="2.7.7.19" evidence="2"/>
<evidence type="ECO:0000313" key="9">
    <source>
        <dbReference type="Proteomes" id="UP000016931"/>
    </source>
</evidence>
<accession>M3BVF6</accession>
<organism evidence="8 9">
    <name type="scientific">Sphaerulina musiva (strain SO2202)</name>
    <name type="common">Poplar stem canker fungus</name>
    <name type="synonym">Septoria musiva</name>
    <dbReference type="NCBI Taxonomy" id="692275"/>
    <lineage>
        <taxon>Eukaryota</taxon>
        <taxon>Fungi</taxon>
        <taxon>Dikarya</taxon>
        <taxon>Ascomycota</taxon>
        <taxon>Pezizomycotina</taxon>
        <taxon>Dothideomycetes</taxon>
        <taxon>Dothideomycetidae</taxon>
        <taxon>Mycosphaerellales</taxon>
        <taxon>Mycosphaerellaceae</taxon>
        <taxon>Sphaerulina</taxon>
    </lineage>
</organism>
<keyword evidence="4" id="KW-0460">Magnesium</keyword>
<dbReference type="InterPro" id="IPR002058">
    <property type="entry name" value="PAP_assoc"/>
</dbReference>
<dbReference type="GO" id="GO:0010605">
    <property type="term" value="P:negative regulation of macromolecule metabolic process"/>
    <property type="evidence" value="ECO:0007669"/>
    <property type="project" value="UniProtKB-ARBA"/>
</dbReference>
<comment type="similarity">
    <text evidence="1">Belongs to the DNA polymerase type-B-like family.</text>
</comment>
<keyword evidence="9" id="KW-1185">Reference proteome</keyword>
<evidence type="ECO:0000256" key="2">
    <source>
        <dbReference type="ARBA" id="ARBA00012388"/>
    </source>
</evidence>
<feature type="compositionally biased region" description="Acidic residues" evidence="5">
    <location>
        <begin position="1"/>
        <end position="18"/>
    </location>
</feature>
<dbReference type="GeneID" id="27906181"/>
<dbReference type="GO" id="GO:0031499">
    <property type="term" value="C:TRAMP complex"/>
    <property type="evidence" value="ECO:0007669"/>
    <property type="project" value="TreeGrafter"/>
</dbReference>
<dbReference type="GO" id="GO:0043634">
    <property type="term" value="P:polyadenylation-dependent ncRNA catabolic process"/>
    <property type="evidence" value="ECO:0007669"/>
    <property type="project" value="TreeGrafter"/>
</dbReference>
<protein>
    <recommendedName>
        <fullName evidence="2">polynucleotide adenylyltransferase</fullName>
        <ecNumber evidence="2">2.7.7.19</ecNumber>
    </recommendedName>
</protein>
<dbReference type="HOGENOM" id="CLU_013572_2_1_1"/>
<dbReference type="PANTHER" id="PTHR23092:SF15">
    <property type="entry name" value="INACTIVE NON-CANONICAL POLY(A) RNA POLYMERASE PROTEIN TRF4-2-RELATED"/>
    <property type="match status" value="1"/>
</dbReference>
<dbReference type="Gene3D" id="1.10.1410.10">
    <property type="match status" value="1"/>
</dbReference>
<dbReference type="RefSeq" id="XP_016759425.1">
    <property type="nucleotide sequence ID" value="XM_016909044.1"/>
</dbReference>
<evidence type="ECO:0000259" key="6">
    <source>
        <dbReference type="Pfam" id="PF03828"/>
    </source>
</evidence>
<feature type="region of interest" description="Disordered" evidence="5">
    <location>
        <begin position="1"/>
        <end position="55"/>
    </location>
</feature>
<dbReference type="GO" id="GO:1990817">
    <property type="term" value="F:poly(A) RNA polymerase activity"/>
    <property type="evidence" value="ECO:0007669"/>
    <property type="project" value="UniProtKB-EC"/>
</dbReference>
<dbReference type="GO" id="GO:0046872">
    <property type="term" value="F:metal ion binding"/>
    <property type="evidence" value="ECO:0007669"/>
    <property type="project" value="UniProtKB-KW"/>
</dbReference>
<evidence type="ECO:0000256" key="4">
    <source>
        <dbReference type="ARBA" id="ARBA00022842"/>
    </source>
</evidence>
<feature type="region of interest" description="Disordered" evidence="5">
    <location>
        <begin position="81"/>
        <end position="168"/>
    </location>
</feature>
<dbReference type="AlphaFoldDB" id="M3BVF6"/>
<dbReference type="Pfam" id="PF22600">
    <property type="entry name" value="MTPAP-like_central"/>
    <property type="match status" value="1"/>
</dbReference>
<dbReference type="OrthoDB" id="273917at2759"/>
<feature type="region of interest" description="Disordered" evidence="5">
    <location>
        <begin position="583"/>
        <end position="650"/>
    </location>
</feature>
<name>M3BVF6_SPHMS</name>
<dbReference type="Gene3D" id="3.30.460.10">
    <property type="entry name" value="Beta Polymerase, domain 2"/>
    <property type="match status" value="1"/>
</dbReference>
<dbReference type="SUPFAM" id="SSF101447">
    <property type="entry name" value="Formin homology 2 domain (FH2 domain)"/>
    <property type="match status" value="1"/>
</dbReference>
<feature type="compositionally biased region" description="Pro residues" evidence="5">
    <location>
        <begin position="148"/>
        <end position="161"/>
    </location>
</feature>
<reference evidence="8 9" key="1">
    <citation type="journal article" date="2012" name="PLoS Pathog.">
        <title>Diverse lifestyles and strategies of plant pathogenesis encoded in the genomes of eighteen Dothideomycetes fungi.</title>
        <authorList>
            <person name="Ohm R.A."/>
            <person name="Feau N."/>
            <person name="Henrissat B."/>
            <person name="Schoch C.L."/>
            <person name="Horwitz B.A."/>
            <person name="Barry K.W."/>
            <person name="Condon B.J."/>
            <person name="Copeland A.C."/>
            <person name="Dhillon B."/>
            <person name="Glaser F."/>
            <person name="Hesse C.N."/>
            <person name="Kosti I."/>
            <person name="LaButti K."/>
            <person name="Lindquist E.A."/>
            <person name="Lucas S."/>
            <person name="Salamov A.A."/>
            <person name="Bradshaw R.E."/>
            <person name="Ciuffetti L."/>
            <person name="Hamelin R.C."/>
            <person name="Kema G.H.J."/>
            <person name="Lawrence C."/>
            <person name="Scott J.A."/>
            <person name="Spatafora J.W."/>
            <person name="Turgeon B.G."/>
            <person name="de Wit P.J.G.M."/>
            <person name="Zhong S."/>
            <person name="Goodwin S.B."/>
            <person name="Grigoriev I.V."/>
        </authorList>
    </citation>
    <scope>NUCLEOTIDE SEQUENCE [LARGE SCALE GENOMIC DNA]</scope>
    <source>
        <strain evidence="8 9">SO2202</strain>
    </source>
</reference>
<dbReference type="GO" id="GO:0003729">
    <property type="term" value="F:mRNA binding"/>
    <property type="evidence" value="ECO:0007669"/>
    <property type="project" value="TreeGrafter"/>
</dbReference>
<dbReference type="Proteomes" id="UP000016931">
    <property type="component" value="Unassembled WGS sequence"/>
</dbReference>